<accession>A0ABS4TU66</accession>
<keyword evidence="4" id="KW-1185">Reference proteome</keyword>
<dbReference type="EMBL" id="JAGINW010000001">
    <property type="protein sequence ID" value="MBP2327942.1"/>
    <property type="molecule type" value="Genomic_DNA"/>
</dbReference>
<evidence type="ECO:0000259" key="2">
    <source>
        <dbReference type="PROSITE" id="PS51664"/>
    </source>
</evidence>
<evidence type="ECO:0000313" key="3">
    <source>
        <dbReference type="EMBL" id="MBP2327942.1"/>
    </source>
</evidence>
<feature type="region of interest" description="Disordered" evidence="1">
    <location>
        <begin position="111"/>
        <end position="133"/>
    </location>
</feature>
<comment type="caution">
    <text evidence="3">The sequence shown here is derived from an EMBL/GenBank/DDBJ whole genome shotgun (WGS) entry which is preliminary data.</text>
</comment>
<organism evidence="3 4">
    <name type="scientific">Kibdelosporangium banguiense</name>
    <dbReference type="NCBI Taxonomy" id="1365924"/>
    <lineage>
        <taxon>Bacteria</taxon>
        <taxon>Bacillati</taxon>
        <taxon>Actinomycetota</taxon>
        <taxon>Actinomycetes</taxon>
        <taxon>Pseudonocardiales</taxon>
        <taxon>Pseudonocardiaceae</taxon>
        <taxon>Kibdelosporangium</taxon>
    </lineage>
</organism>
<sequence>MAADSTRVTVMSDHALLYAHPDTFSRLDFLTGSAKTRAFAASAPSGNPDLRADLTKLINRYLETGLDVIVVDQTTLEHRAGGFTCVKVLIPGTVPMTFGHANRRTANLPRLHTVPPRLGSQPSGINPHPHPFP</sequence>
<gene>
    <name evidence="3" type="ORF">JOF56_008327</name>
</gene>
<dbReference type="Pfam" id="PF02624">
    <property type="entry name" value="YcaO"/>
    <property type="match status" value="1"/>
</dbReference>
<feature type="domain" description="YcaO" evidence="2">
    <location>
        <begin position="1"/>
        <end position="133"/>
    </location>
</feature>
<reference evidence="3 4" key="1">
    <citation type="submission" date="2021-03" db="EMBL/GenBank/DDBJ databases">
        <title>Sequencing the genomes of 1000 actinobacteria strains.</title>
        <authorList>
            <person name="Klenk H.-P."/>
        </authorList>
    </citation>
    <scope>NUCLEOTIDE SEQUENCE [LARGE SCALE GENOMIC DNA]</scope>
    <source>
        <strain evidence="3 4">DSM 46670</strain>
    </source>
</reference>
<proteinExistence type="predicted"/>
<dbReference type="Proteomes" id="UP001519332">
    <property type="component" value="Unassembled WGS sequence"/>
</dbReference>
<evidence type="ECO:0000313" key="4">
    <source>
        <dbReference type="Proteomes" id="UP001519332"/>
    </source>
</evidence>
<protein>
    <submittedName>
        <fullName evidence="3">Thiazole/oxazole-forming peptide maturase SagD family component</fullName>
    </submittedName>
</protein>
<dbReference type="RefSeq" id="WP_209645033.1">
    <property type="nucleotide sequence ID" value="NZ_JAGINW010000001.1"/>
</dbReference>
<name>A0ABS4TU66_9PSEU</name>
<dbReference type="InterPro" id="IPR003776">
    <property type="entry name" value="YcaO-like_dom"/>
</dbReference>
<dbReference type="PROSITE" id="PS51664">
    <property type="entry name" value="YCAO"/>
    <property type="match status" value="1"/>
</dbReference>
<evidence type="ECO:0000256" key="1">
    <source>
        <dbReference type="SAM" id="MobiDB-lite"/>
    </source>
</evidence>